<feature type="region of interest" description="Disordered" evidence="1">
    <location>
        <begin position="73"/>
        <end position="104"/>
    </location>
</feature>
<dbReference type="InterPro" id="IPR028204">
    <property type="entry name" value="Tricorn_C1"/>
</dbReference>
<feature type="region of interest" description="Disordered" evidence="1">
    <location>
        <begin position="457"/>
        <end position="491"/>
    </location>
</feature>
<evidence type="ECO:0000256" key="2">
    <source>
        <dbReference type="SAM" id="SignalP"/>
    </source>
</evidence>
<protein>
    <submittedName>
        <fullName evidence="5">S41 family peptidase</fullName>
    </submittedName>
</protein>
<feature type="domain" description="Tricorn protease C1" evidence="4">
    <location>
        <begin position="134"/>
        <end position="191"/>
    </location>
</feature>
<feature type="signal peptide" evidence="2">
    <location>
        <begin position="1"/>
        <end position="31"/>
    </location>
</feature>
<dbReference type="AlphaFoldDB" id="A0A7Y7BB02"/>
<dbReference type="SUPFAM" id="SSF52096">
    <property type="entry name" value="ClpP/crotonase"/>
    <property type="match status" value="1"/>
</dbReference>
<feature type="chain" id="PRO_5030594412" evidence="2">
    <location>
        <begin position="32"/>
        <end position="491"/>
    </location>
</feature>
<evidence type="ECO:0000256" key="1">
    <source>
        <dbReference type="SAM" id="MobiDB-lite"/>
    </source>
</evidence>
<proteinExistence type="predicted"/>
<reference evidence="5 6" key="1">
    <citation type="submission" date="2020-04" db="EMBL/GenBank/DDBJ databases">
        <title>Draft Genome Sequence of Streptomyces morookaense DSM 40503, an 8-azaguanine-producing strain.</title>
        <authorList>
            <person name="Qi J."/>
            <person name="Gao J.-M."/>
        </authorList>
    </citation>
    <scope>NUCLEOTIDE SEQUENCE [LARGE SCALE GENOMIC DNA]</scope>
    <source>
        <strain evidence="5 6">DSM 40503</strain>
    </source>
</reference>
<dbReference type="CDD" id="cd07563">
    <property type="entry name" value="Peptidase_S41_IRBP"/>
    <property type="match status" value="1"/>
</dbReference>
<comment type="caution">
    <text evidence="5">The sequence shown here is derived from an EMBL/GenBank/DDBJ whole genome shotgun (WGS) entry which is preliminary data.</text>
</comment>
<dbReference type="InterPro" id="IPR005151">
    <property type="entry name" value="Tail-specific_protease"/>
</dbReference>
<evidence type="ECO:0000313" key="5">
    <source>
        <dbReference type="EMBL" id="NVK82242.1"/>
    </source>
</evidence>
<sequence length="491" mass="52709">MTVRVRGRRAATVLLATAVALATAAGATATAAGTLPADPLAGVWRTDGYGTVVTVDHDGRRLRSYETTAAGCLPGGTDASRPRATGPFRQQGEAPVTLTPTGPGRARLSQADDAGHRTLRRIAALPAACRDPHPARDPRAVFDTFWQTYAENYPFFAARGIDWQAVRDRYRPRATDRTTPDELFAVLQQMIEPLHDGHTYLKNGAGDDFTKLYAGHRPDTTLPTPESIARIDKAIAHAVGVPLQSWAQGAVSYADLPDGTGYLRITRFQGYTEDDTYEADSAELDRALDAVFTPGRTASLGGLVLDLRFNGGGSDELGLRVAERLTDRPYTAYLKRARNDPQNPAGFTPAEPVRVAPHRGGPVWTGQLAVLTGRLTISAGETTTQALMGRTPAPVRIGENTQGLFSDVLDRHLPNGWTFGLPNEEFVDAGDGRTTYDIRGIAPDVVTPVFTEEELRSGRDSALTAALDRAPNAAPRATPQPATRTSPPTGR</sequence>
<name>A0A7Y7BB02_STRMO</name>
<dbReference type="Pfam" id="PF14684">
    <property type="entry name" value="Tricorn_C1"/>
    <property type="match status" value="1"/>
</dbReference>
<dbReference type="Proteomes" id="UP000587462">
    <property type="component" value="Unassembled WGS sequence"/>
</dbReference>
<organism evidence="5 6">
    <name type="scientific">Streptomyces morookaense</name>
    <name type="common">Streptoverticillium morookaense</name>
    <dbReference type="NCBI Taxonomy" id="1970"/>
    <lineage>
        <taxon>Bacteria</taxon>
        <taxon>Bacillati</taxon>
        <taxon>Actinomycetota</taxon>
        <taxon>Actinomycetes</taxon>
        <taxon>Kitasatosporales</taxon>
        <taxon>Streptomycetaceae</taxon>
        <taxon>Streptomyces</taxon>
    </lineage>
</organism>
<dbReference type="InterPro" id="IPR029045">
    <property type="entry name" value="ClpP/crotonase-like_dom_sf"/>
</dbReference>
<dbReference type="Gene3D" id="3.90.226.10">
    <property type="entry name" value="2-enoyl-CoA Hydratase, Chain A, domain 1"/>
    <property type="match status" value="1"/>
</dbReference>
<accession>A0A7Y7BB02</accession>
<dbReference type="GO" id="GO:0006508">
    <property type="term" value="P:proteolysis"/>
    <property type="evidence" value="ECO:0007669"/>
    <property type="project" value="InterPro"/>
</dbReference>
<dbReference type="EMBL" id="JABBXF010000113">
    <property type="protein sequence ID" value="NVK82242.1"/>
    <property type="molecule type" value="Genomic_DNA"/>
</dbReference>
<evidence type="ECO:0000313" key="6">
    <source>
        <dbReference type="Proteomes" id="UP000587462"/>
    </source>
</evidence>
<feature type="compositionally biased region" description="Low complexity" evidence="1">
    <location>
        <begin position="469"/>
        <end position="491"/>
    </location>
</feature>
<dbReference type="Gene3D" id="3.30.750.44">
    <property type="match status" value="1"/>
</dbReference>
<feature type="domain" description="Tail specific protease" evidence="3">
    <location>
        <begin position="260"/>
        <end position="446"/>
    </location>
</feature>
<dbReference type="PANTHER" id="PTHR11261">
    <property type="entry name" value="INTERPHOTORECEPTOR RETINOID-BINDING PROTEIN"/>
    <property type="match status" value="1"/>
</dbReference>
<dbReference type="GO" id="GO:0008236">
    <property type="term" value="F:serine-type peptidase activity"/>
    <property type="evidence" value="ECO:0007669"/>
    <property type="project" value="InterPro"/>
</dbReference>
<evidence type="ECO:0000259" key="3">
    <source>
        <dbReference type="Pfam" id="PF03572"/>
    </source>
</evidence>
<dbReference type="RefSeq" id="WP_171087722.1">
    <property type="nucleotide sequence ID" value="NZ_BNBU01000013.1"/>
</dbReference>
<evidence type="ECO:0000259" key="4">
    <source>
        <dbReference type="Pfam" id="PF14684"/>
    </source>
</evidence>
<keyword evidence="6" id="KW-1185">Reference proteome</keyword>
<dbReference type="PANTHER" id="PTHR11261:SF3">
    <property type="entry name" value="RETINOL-BINDING PROTEIN 3"/>
    <property type="match status" value="1"/>
</dbReference>
<dbReference type="Pfam" id="PF03572">
    <property type="entry name" value="Peptidase_S41"/>
    <property type="match status" value="1"/>
</dbReference>
<gene>
    <name evidence="5" type="ORF">HG542_32030</name>
</gene>
<keyword evidence="2" id="KW-0732">Signal</keyword>